<dbReference type="Proteomes" id="UP000095285">
    <property type="component" value="Unassembled WGS sequence"/>
</dbReference>
<evidence type="ECO:0000313" key="3">
    <source>
        <dbReference type="WBParaSite" id="EN70_10944"/>
    </source>
</evidence>
<organism evidence="2 3">
    <name type="scientific">Loa loa</name>
    <name type="common">Eye worm</name>
    <name type="synonym">Filaria loa</name>
    <dbReference type="NCBI Taxonomy" id="7209"/>
    <lineage>
        <taxon>Eukaryota</taxon>
        <taxon>Metazoa</taxon>
        <taxon>Ecdysozoa</taxon>
        <taxon>Nematoda</taxon>
        <taxon>Chromadorea</taxon>
        <taxon>Rhabditida</taxon>
        <taxon>Spirurina</taxon>
        <taxon>Spiruromorpha</taxon>
        <taxon>Filarioidea</taxon>
        <taxon>Onchocercidae</taxon>
        <taxon>Loa</taxon>
    </lineage>
</organism>
<accession>A0A1I7V883</accession>
<name>A0A1I7V883_LOALO</name>
<reference evidence="3" key="2">
    <citation type="submission" date="2016-11" db="UniProtKB">
        <authorList>
            <consortium name="WormBaseParasite"/>
        </authorList>
    </citation>
    <scope>IDENTIFICATION</scope>
</reference>
<evidence type="ECO:0000313" key="2">
    <source>
        <dbReference type="Proteomes" id="UP000095285"/>
    </source>
</evidence>
<dbReference type="AlphaFoldDB" id="A0A1I7V883"/>
<keyword evidence="2" id="KW-1185">Reference proteome</keyword>
<protein>
    <submittedName>
        <fullName evidence="3">Centromere protein M</fullName>
    </submittedName>
</protein>
<evidence type="ECO:0000256" key="1">
    <source>
        <dbReference type="SAM" id="MobiDB-lite"/>
    </source>
</evidence>
<proteinExistence type="predicted"/>
<dbReference type="WBParaSite" id="EN70_10944">
    <property type="protein sequence ID" value="EN70_10944"/>
    <property type="gene ID" value="EN70_10944"/>
</dbReference>
<feature type="region of interest" description="Disordered" evidence="1">
    <location>
        <begin position="1"/>
        <end position="30"/>
    </location>
</feature>
<reference evidence="2" key="1">
    <citation type="submission" date="2012-04" db="EMBL/GenBank/DDBJ databases">
        <title>The Genome Sequence of Loa loa.</title>
        <authorList>
            <consortium name="The Broad Institute Genome Sequencing Platform"/>
            <consortium name="Broad Institute Genome Sequencing Center for Infectious Disease"/>
            <person name="Nutman T.B."/>
            <person name="Fink D.L."/>
            <person name="Russ C."/>
            <person name="Young S."/>
            <person name="Zeng Q."/>
            <person name="Gargeya S."/>
            <person name="Alvarado L."/>
            <person name="Berlin A."/>
            <person name="Chapman S.B."/>
            <person name="Chen Z."/>
            <person name="Freedman E."/>
            <person name="Gellesch M."/>
            <person name="Goldberg J."/>
            <person name="Griggs A."/>
            <person name="Gujja S."/>
            <person name="Heilman E.R."/>
            <person name="Heiman D."/>
            <person name="Howarth C."/>
            <person name="Mehta T."/>
            <person name="Neiman D."/>
            <person name="Pearson M."/>
            <person name="Roberts A."/>
            <person name="Saif S."/>
            <person name="Shea T."/>
            <person name="Shenoy N."/>
            <person name="Sisk P."/>
            <person name="Stolte C."/>
            <person name="Sykes S."/>
            <person name="White J."/>
            <person name="Yandava C."/>
            <person name="Haas B."/>
            <person name="Henn M.R."/>
            <person name="Nusbaum C."/>
            <person name="Birren B."/>
        </authorList>
    </citation>
    <scope>NUCLEOTIDE SEQUENCE [LARGE SCALE GENOMIC DNA]</scope>
</reference>
<sequence>MSVEAKNKTEEAKNKAEEETDNLRRGEQLPNASFSRQGTLDIIVFVLNCNNAQAYDFAFFFRAQPGPVKLVIVISSDDKYTNEGAKTRALLQSKILQSDNRNNV</sequence>
<feature type="compositionally biased region" description="Basic and acidic residues" evidence="1">
    <location>
        <begin position="1"/>
        <end position="27"/>
    </location>
</feature>